<accession>A0A243WIY0</accession>
<keyword evidence="1" id="KW-1133">Transmembrane helix</keyword>
<dbReference type="Proteomes" id="UP000194873">
    <property type="component" value="Unassembled WGS sequence"/>
</dbReference>
<keyword evidence="1" id="KW-0812">Transmembrane</keyword>
<dbReference type="AlphaFoldDB" id="A0A243WIY0"/>
<evidence type="ECO:0000256" key="1">
    <source>
        <dbReference type="SAM" id="Phobius"/>
    </source>
</evidence>
<dbReference type="RefSeq" id="WP_086592107.1">
    <property type="nucleotide sequence ID" value="NZ_MTSE01000001.1"/>
</dbReference>
<feature type="transmembrane region" description="Helical" evidence="1">
    <location>
        <begin position="32"/>
        <end position="52"/>
    </location>
</feature>
<keyword evidence="3" id="KW-1185">Reference proteome</keyword>
<dbReference type="EMBL" id="MTSE01000001">
    <property type="protein sequence ID" value="OUJ75863.1"/>
    <property type="molecule type" value="Genomic_DNA"/>
</dbReference>
<evidence type="ECO:0000313" key="2">
    <source>
        <dbReference type="EMBL" id="OUJ75863.1"/>
    </source>
</evidence>
<reference evidence="2 3" key="1">
    <citation type="submission" date="2017-01" db="EMBL/GenBank/DDBJ databases">
        <title>A new Hymenobacter.</title>
        <authorList>
            <person name="Liang Y."/>
            <person name="Feng F."/>
        </authorList>
    </citation>
    <scope>NUCLEOTIDE SEQUENCE [LARGE SCALE GENOMIC DNA]</scope>
    <source>
        <strain evidence="2">MIMBbqt21</strain>
    </source>
</reference>
<comment type="caution">
    <text evidence="2">The sequence shown here is derived from an EMBL/GenBank/DDBJ whole genome shotgun (WGS) entry which is preliminary data.</text>
</comment>
<name>A0A243WIY0_9BACT</name>
<proteinExistence type="predicted"/>
<keyword evidence="1" id="KW-0472">Membrane</keyword>
<evidence type="ECO:0000313" key="3">
    <source>
        <dbReference type="Proteomes" id="UP000194873"/>
    </source>
</evidence>
<protein>
    <submittedName>
        <fullName evidence="2">Uncharacterized protein</fullName>
    </submittedName>
</protein>
<feature type="transmembrane region" description="Helical" evidence="1">
    <location>
        <begin position="103"/>
        <end position="122"/>
    </location>
</feature>
<feature type="transmembrane region" description="Helical" evidence="1">
    <location>
        <begin position="64"/>
        <end position="83"/>
    </location>
</feature>
<dbReference type="OrthoDB" id="1122568at2"/>
<sequence>MLSYQALSASTQTLTAINHSRELLLEHSMGLLGAWALLNLLVSGFLVTRTDARTPKHYFHQMNIGWNFVNAVLAVAGILRAHPNQVAGLDLATSLTEQFTTEKILLLNVGLDVAYLACGSWLRARAVSVYQRPERLLGFGQSLWLQGGFLFLFDLGLYVRYHPFANDLLGFLPPLPS</sequence>
<feature type="transmembrane region" description="Helical" evidence="1">
    <location>
        <begin position="143"/>
        <end position="161"/>
    </location>
</feature>
<organism evidence="2 3">
    <name type="scientific">Hymenobacter crusticola</name>
    <dbReference type="NCBI Taxonomy" id="1770526"/>
    <lineage>
        <taxon>Bacteria</taxon>
        <taxon>Pseudomonadati</taxon>
        <taxon>Bacteroidota</taxon>
        <taxon>Cytophagia</taxon>
        <taxon>Cytophagales</taxon>
        <taxon>Hymenobacteraceae</taxon>
        <taxon>Hymenobacter</taxon>
    </lineage>
</organism>
<gene>
    <name evidence="2" type="ORF">BXP70_00775</name>
</gene>
<dbReference type="InterPro" id="IPR054261">
    <property type="entry name" value="DUF6992"/>
</dbReference>
<dbReference type="Pfam" id="PF22503">
    <property type="entry name" value="DUF6992"/>
    <property type="match status" value="1"/>
</dbReference>